<dbReference type="Proteomes" id="UP001062846">
    <property type="component" value="Chromosome 7"/>
</dbReference>
<comment type="caution">
    <text evidence="1">The sequence shown here is derived from an EMBL/GenBank/DDBJ whole genome shotgun (WGS) entry which is preliminary data.</text>
</comment>
<evidence type="ECO:0000313" key="1">
    <source>
        <dbReference type="EMBL" id="KAI8545782.1"/>
    </source>
</evidence>
<protein>
    <submittedName>
        <fullName evidence="1">Uncharacterized protein</fullName>
    </submittedName>
</protein>
<accession>A0ACC0MXK2</accession>
<evidence type="ECO:0000313" key="2">
    <source>
        <dbReference type="Proteomes" id="UP001062846"/>
    </source>
</evidence>
<dbReference type="EMBL" id="CM046394">
    <property type="protein sequence ID" value="KAI8545782.1"/>
    <property type="molecule type" value="Genomic_DNA"/>
</dbReference>
<organism evidence="1 2">
    <name type="scientific">Rhododendron molle</name>
    <name type="common">Chinese azalea</name>
    <name type="synonym">Azalea mollis</name>
    <dbReference type="NCBI Taxonomy" id="49168"/>
    <lineage>
        <taxon>Eukaryota</taxon>
        <taxon>Viridiplantae</taxon>
        <taxon>Streptophyta</taxon>
        <taxon>Embryophyta</taxon>
        <taxon>Tracheophyta</taxon>
        <taxon>Spermatophyta</taxon>
        <taxon>Magnoliopsida</taxon>
        <taxon>eudicotyledons</taxon>
        <taxon>Gunneridae</taxon>
        <taxon>Pentapetalae</taxon>
        <taxon>asterids</taxon>
        <taxon>Ericales</taxon>
        <taxon>Ericaceae</taxon>
        <taxon>Ericoideae</taxon>
        <taxon>Rhodoreae</taxon>
        <taxon>Rhododendron</taxon>
    </lineage>
</organism>
<reference evidence="1" key="1">
    <citation type="submission" date="2022-02" db="EMBL/GenBank/DDBJ databases">
        <title>Plant Genome Project.</title>
        <authorList>
            <person name="Zhang R.-G."/>
        </authorList>
    </citation>
    <scope>NUCLEOTIDE SEQUENCE</scope>
    <source>
        <strain evidence="1">AT1</strain>
    </source>
</reference>
<sequence length="57" mass="6474">MLSRHGDPYTLIISRKSFRIGSDGNLQGVGLFINMEPETRHLVCETHDHCHLVLTLD</sequence>
<keyword evidence="2" id="KW-1185">Reference proteome</keyword>
<gene>
    <name evidence="1" type="ORF">RHMOL_Rhmol07G0064900</name>
</gene>
<proteinExistence type="predicted"/>
<name>A0ACC0MXK2_RHOML</name>